<feature type="compositionally biased region" description="Polar residues" evidence="1">
    <location>
        <begin position="1"/>
        <end position="13"/>
    </location>
</feature>
<sequence>MGSPGLSSRNNGQRRLGISEPISLGGPTEYDVIKTHELEKFLQEAGLYESKEEAVCREEVLGRLDQIVKNWVKIISRAKGLNEQLVQEANAKIFTFGSYRLGVHGPGADIDTLCVGPVHATREVRSNLAYLWLNDFYFTLVRVLHKFKLLIKLTAGRIFW</sequence>
<evidence type="ECO:0000313" key="3">
    <source>
        <dbReference type="EMBL" id="MBX14021.1"/>
    </source>
</evidence>
<accession>A0A2P2L7S7</accession>
<evidence type="ECO:0000256" key="1">
    <source>
        <dbReference type="SAM" id="MobiDB-lite"/>
    </source>
</evidence>
<dbReference type="CDD" id="cd05402">
    <property type="entry name" value="NT_PAP_TUTase"/>
    <property type="match status" value="1"/>
</dbReference>
<dbReference type="InterPro" id="IPR043519">
    <property type="entry name" value="NT_sf"/>
</dbReference>
<dbReference type="PANTHER" id="PTHR10682">
    <property type="entry name" value="POLY A POLYMERASE"/>
    <property type="match status" value="1"/>
</dbReference>
<dbReference type="Gene3D" id="3.30.460.10">
    <property type="entry name" value="Beta Polymerase, domain 2"/>
    <property type="match status" value="1"/>
</dbReference>
<dbReference type="Pfam" id="PF20750">
    <property type="entry name" value="PAP_NTPase"/>
    <property type="match status" value="1"/>
</dbReference>
<proteinExistence type="predicted"/>
<dbReference type="InterPro" id="IPR048840">
    <property type="entry name" value="PolA_pol_NTPase"/>
</dbReference>
<evidence type="ECO:0000259" key="2">
    <source>
        <dbReference type="Pfam" id="PF20750"/>
    </source>
</evidence>
<reference evidence="3" key="1">
    <citation type="submission" date="2018-02" db="EMBL/GenBank/DDBJ databases">
        <title>Rhizophora mucronata_Transcriptome.</title>
        <authorList>
            <person name="Meera S.P."/>
            <person name="Sreeshan A."/>
            <person name="Augustine A."/>
        </authorList>
    </citation>
    <scope>NUCLEOTIDE SEQUENCE</scope>
    <source>
        <tissue evidence="3">Leaf</tissue>
    </source>
</reference>
<dbReference type="PANTHER" id="PTHR10682:SF10">
    <property type="entry name" value="POLYNUCLEOTIDE ADENYLYLTRANSFERASE"/>
    <property type="match status" value="1"/>
</dbReference>
<protein>
    <submittedName>
        <fullName evidence="3">Nuclear polyA polymerase 1</fullName>
    </submittedName>
</protein>
<name>A0A2P2L7S7_RHIMU</name>
<dbReference type="AlphaFoldDB" id="A0A2P2L7S7"/>
<dbReference type="GO" id="GO:1990817">
    <property type="term" value="F:poly(A) RNA polymerase activity"/>
    <property type="evidence" value="ECO:0007669"/>
    <property type="project" value="TreeGrafter"/>
</dbReference>
<feature type="domain" description="Poly(A) polymerase nucleotidyltransferase" evidence="2">
    <location>
        <begin position="17"/>
        <end position="124"/>
    </location>
</feature>
<dbReference type="EMBL" id="GGEC01033537">
    <property type="protein sequence ID" value="MBX14021.1"/>
    <property type="molecule type" value="Transcribed_RNA"/>
</dbReference>
<dbReference type="GO" id="GO:0005634">
    <property type="term" value="C:nucleus"/>
    <property type="evidence" value="ECO:0007669"/>
    <property type="project" value="TreeGrafter"/>
</dbReference>
<organism evidence="3">
    <name type="scientific">Rhizophora mucronata</name>
    <name type="common">Asiatic mangrove</name>
    <dbReference type="NCBI Taxonomy" id="61149"/>
    <lineage>
        <taxon>Eukaryota</taxon>
        <taxon>Viridiplantae</taxon>
        <taxon>Streptophyta</taxon>
        <taxon>Embryophyta</taxon>
        <taxon>Tracheophyta</taxon>
        <taxon>Spermatophyta</taxon>
        <taxon>Magnoliopsida</taxon>
        <taxon>eudicotyledons</taxon>
        <taxon>Gunneridae</taxon>
        <taxon>Pentapetalae</taxon>
        <taxon>rosids</taxon>
        <taxon>fabids</taxon>
        <taxon>Malpighiales</taxon>
        <taxon>Rhizophoraceae</taxon>
        <taxon>Rhizophora</taxon>
    </lineage>
</organism>
<dbReference type="SUPFAM" id="SSF81301">
    <property type="entry name" value="Nucleotidyltransferase"/>
    <property type="match status" value="1"/>
</dbReference>
<feature type="region of interest" description="Disordered" evidence="1">
    <location>
        <begin position="1"/>
        <end position="22"/>
    </location>
</feature>